<dbReference type="EMBL" id="CP032694">
    <property type="protein sequence ID" value="AYG61129.1"/>
    <property type="molecule type" value="Genomic_DNA"/>
</dbReference>
<dbReference type="InterPro" id="IPR002104">
    <property type="entry name" value="Integrase_catalytic"/>
</dbReference>
<keyword evidence="1" id="KW-0238">DNA-binding</keyword>
<dbReference type="InterPro" id="IPR010998">
    <property type="entry name" value="Integrase_recombinase_N"/>
</dbReference>
<dbReference type="KEGG" id="rjg:CCGE525_21665"/>
<dbReference type="PROSITE" id="PS51898">
    <property type="entry name" value="TYR_RECOMBINASE"/>
    <property type="match status" value="1"/>
</dbReference>
<keyword evidence="6" id="KW-1185">Reference proteome</keyword>
<name>A0A387FR67_9HYPH</name>
<feature type="region of interest" description="Disordered" evidence="3">
    <location>
        <begin position="1"/>
        <end position="26"/>
    </location>
</feature>
<evidence type="ECO:0000256" key="1">
    <source>
        <dbReference type="ARBA" id="ARBA00023125"/>
    </source>
</evidence>
<dbReference type="AlphaFoldDB" id="A0A387FR67"/>
<evidence type="ECO:0000313" key="5">
    <source>
        <dbReference type="EMBL" id="AYG61129.1"/>
    </source>
</evidence>
<dbReference type="Pfam" id="PF00589">
    <property type="entry name" value="Phage_integrase"/>
    <property type="match status" value="1"/>
</dbReference>
<evidence type="ECO:0000256" key="3">
    <source>
        <dbReference type="SAM" id="MobiDB-lite"/>
    </source>
</evidence>
<sequence length="326" mass="36073">MSCTNATLSPKGGPRLPGKPGDPEFDAAYNAAHSTKKAPASGTLQSILNGFQESTDWHDLADRTQSDYIKLIKVIEQKFGTFPLSALADQRTKGVFLAWRDERALKSRRQADYGWQVLARIISWAKDRGLVVANPCEKGGRTYRTTRNEFVWSDADEAAFLASADEHLHLPLILALWTGQRQGDLLRLAWMQYDGHYIRLKQGKTKINVTIPVGAPLKAMLDPLRQKSGNVLVNSYGDPWTSDGFRSSWGKACRAAGIFNVTFNDLRGTAVTRLALAGCTEAEIATITGHTLREVRSILDSNYLKRDVALAESAIRKLEARTKSPN</sequence>
<evidence type="ECO:0000256" key="2">
    <source>
        <dbReference type="ARBA" id="ARBA00023172"/>
    </source>
</evidence>
<dbReference type="Gene3D" id="1.10.150.130">
    <property type="match status" value="1"/>
</dbReference>
<evidence type="ECO:0000259" key="4">
    <source>
        <dbReference type="PROSITE" id="PS51898"/>
    </source>
</evidence>
<proteinExistence type="predicted"/>
<evidence type="ECO:0000313" key="6">
    <source>
        <dbReference type="Proteomes" id="UP000282195"/>
    </source>
</evidence>
<organism evidence="5 6">
    <name type="scientific">Rhizobium jaguaris</name>
    <dbReference type="NCBI Taxonomy" id="1312183"/>
    <lineage>
        <taxon>Bacteria</taxon>
        <taxon>Pseudomonadati</taxon>
        <taxon>Pseudomonadota</taxon>
        <taxon>Alphaproteobacteria</taxon>
        <taxon>Hyphomicrobiales</taxon>
        <taxon>Rhizobiaceae</taxon>
        <taxon>Rhizobium/Agrobacterium group</taxon>
        <taxon>Rhizobium</taxon>
    </lineage>
</organism>
<dbReference type="OrthoDB" id="8201432at2"/>
<dbReference type="Proteomes" id="UP000282195">
    <property type="component" value="Chromosome"/>
</dbReference>
<dbReference type="InterPro" id="IPR013762">
    <property type="entry name" value="Integrase-like_cat_sf"/>
</dbReference>
<dbReference type="GO" id="GO:0015074">
    <property type="term" value="P:DNA integration"/>
    <property type="evidence" value="ECO:0007669"/>
    <property type="project" value="InterPro"/>
</dbReference>
<dbReference type="SUPFAM" id="SSF56349">
    <property type="entry name" value="DNA breaking-rejoining enzymes"/>
    <property type="match status" value="1"/>
</dbReference>
<feature type="compositionally biased region" description="Low complexity" evidence="3">
    <location>
        <begin position="10"/>
        <end position="19"/>
    </location>
</feature>
<dbReference type="InterPro" id="IPR011010">
    <property type="entry name" value="DNA_brk_join_enz"/>
</dbReference>
<protein>
    <submittedName>
        <fullName evidence="5">Integrase</fullName>
    </submittedName>
</protein>
<gene>
    <name evidence="5" type="ORF">CCGE525_21665</name>
</gene>
<dbReference type="Gene3D" id="1.10.443.10">
    <property type="entry name" value="Intergrase catalytic core"/>
    <property type="match status" value="1"/>
</dbReference>
<feature type="domain" description="Tyr recombinase" evidence="4">
    <location>
        <begin position="146"/>
        <end position="316"/>
    </location>
</feature>
<reference evidence="5 6" key="1">
    <citation type="submission" date="2018-10" db="EMBL/GenBank/DDBJ databases">
        <title>Rhizobium etli, R. leguminosarum and a new Rhizobium genospecies from Phaseolus dumosus.</title>
        <authorList>
            <person name="Ramirez-Puebla S.T."/>
            <person name="Rogel-Hernandez M.A."/>
            <person name="Guerrero G."/>
            <person name="Ormeno-Orrillo E."/>
            <person name="Martinez-Romero J.C."/>
            <person name="Negrete-Yankelevich S."/>
            <person name="Martinez-Romero E."/>
        </authorList>
    </citation>
    <scope>NUCLEOTIDE SEQUENCE [LARGE SCALE GENOMIC DNA]</scope>
    <source>
        <strain evidence="5 6">CCGE525</strain>
    </source>
</reference>
<accession>A0A387FR67</accession>
<dbReference type="GO" id="GO:0003677">
    <property type="term" value="F:DNA binding"/>
    <property type="evidence" value="ECO:0007669"/>
    <property type="project" value="UniProtKB-KW"/>
</dbReference>
<dbReference type="GO" id="GO:0006310">
    <property type="term" value="P:DNA recombination"/>
    <property type="evidence" value="ECO:0007669"/>
    <property type="project" value="UniProtKB-KW"/>
</dbReference>
<keyword evidence="2" id="KW-0233">DNA recombination</keyword>